<dbReference type="InterPro" id="IPR025877">
    <property type="entry name" value="MobA-like_NTP_Trfase"/>
</dbReference>
<evidence type="ECO:0000256" key="4">
    <source>
        <dbReference type="ARBA" id="ARBA00007947"/>
    </source>
</evidence>
<dbReference type="GO" id="GO:0019134">
    <property type="term" value="F:glucosamine-1-phosphate N-acetyltransferase activity"/>
    <property type="evidence" value="ECO:0007669"/>
    <property type="project" value="UniProtKB-EC"/>
</dbReference>
<proteinExistence type="inferred from homology"/>
<dbReference type="CDD" id="cd02540">
    <property type="entry name" value="GT2_GlmU_N_bac"/>
    <property type="match status" value="1"/>
</dbReference>
<evidence type="ECO:0000256" key="3">
    <source>
        <dbReference type="ARBA" id="ARBA00007707"/>
    </source>
</evidence>
<keyword evidence="15" id="KW-0961">Cell wall biogenesis/degradation</keyword>
<keyword evidence="14" id="KW-0012">Acyltransferase</keyword>
<dbReference type="GO" id="GO:0071555">
    <property type="term" value="P:cell wall organization"/>
    <property type="evidence" value="ECO:0007669"/>
    <property type="project" value="UniProtKB-KW"/>
</dbReference>
<evidence type="ECO:0000256" key="9">
    <source>
        <dbReference type="ARBA" id="ARBA00022737"/>
    </source>
</evidence>
<comment type="subcellular location">
    <subcellularLocation>
        <location evidence="2">Cytoplasm</location>
    </subcellularLocation>
</comment>
<evidence type="ECO:0000256" key="15">
    <source>
        <dbReference type="ARBA" id="ARBA00023316"/>
    </source>
</evidence>
<evidence type="ECO:0000256" key="12">
    <source>
        <dbReference type="ARBA" id="ARBA00022984"/>
    </source>
</evidence>
<dbReference type="EMBL" id="UINC01004204">
    <property type="protein sequence ID" value="SVA12581.1"/>
    <property type="molecule type" value="Genomic_DNA"/>
</dbReference>
<feature type="domain" description="MobA-like NTP transferase" evidence="18">
    <location>
        <begin position="5"/>
        <end position="130"/>
    </location>
</feature>
<name>A0A381TAL6_9ZZZZ</name>
<dbReference type="SUPFAM" id="SSF53448">
    <property type="entry name" value="Nucleotide-diphospho-sugar transferases"/>
    <property type="match status" value="1"/>
</dbReference>
<dbReference type="PANTHER" id="PTHR43584:SF3">
    <property type="entry name" value="BIFUNCTIONAL PROTEIN GLMU"/>
    <property type="match status" value="1"/>
</dbReference>
<comment type="similarity">
    <text evidence="3">In the C-terminal section; belongs to the transferase hexapeptide repeat family.</text>
</comment>
<keyword evidence="5" id="KW-0963">Cytoplasm</keyword>
<dbReference type="GO" id="GO:0003977">
    <property type="term" value="F:UDP-N-acetylglucosamine diphosphorylase activity"/>
    <property type="evidence" value="ECO:0007669"/>
    <property type="project" value="UniProtKB-EC"/>
</dbReference>
<dbReference type="GO" id="GO:0009252">
    <property type="term" value="P:peptidoglycan biosynthetic process"/>
    <property type="evidence" value="ECO:0007669"/>
    <property type="project" value="UniProtKB-KW"/>
</dbReference>
<evidence type="ECO:0000256" key="14">
    <source>
        <dbReference type="ARBA" id="ARBA00023315"/>
    </source>
</evidence>
<keyword evidence="13" id="KW-0511">Multifunctional enzyme</keyword>
<dbReference type="GO" id="GO:0000287">
    <property type="term" value="F:magnesium ion binding"/>
    <property type="evidence" value="ECO:0007669"/>
    <property type="project" value="InterPro"/>
</dbReference>
<organism evidence="19">
    <name type="scientific">marine metagenome</name>
    <dbReference type="NCBI Taxonomy" id="408172"/>
    <lineage>
        <taxon>unclassified sequences</taxon>
        <taxon>metagenomes</taxon>
        <taxon>ecological metagenomes</taxon>
    </lineage>
</organism>
<evidence type="ECO:0000256" key="5">
    <source>
        <dbReference type="ARBA" id="ARBA00022490"/>
    </source>
</evidence>
<protein>
    <recommendedName>
        <fullName evidence="18">MobA-like NTP transferase domain-containing protein</fullName>
    </recommendedName>
</protein>
<dbReference type="Gene3D" id="2.160.10.10">
    <property type="entry name" value="Hexapeptide repeat proteins"/>
    <property type="match status" value="1"/>
</dbReference>
<keyword evidence="10" id="KW-0460">Magnesium</keyword>
<evidence type="ECO:0000256" key="17">
    <source>
        <dbReference type="ARBA" id="ARBA00048493"/>
    </source>
</evidence>
<evidence type="ECO:0000256" key="16">
    <source>
        <dbReference type="ARBA" id="ARBA00048247"/>
    </source>
</evidence>
<dbReference type="HAMAP" id="MF_01631">
    <property type="entry name" value="GlmU"/>
    <property type="match status" value="1"/>
</dbReference>
<dbReference type="GO" id="GO:0005737">
    <property type="term" value="C:cytoplasm"/>
    <property type="evidence" value="ECO:0007669"/>
    <property type="project" value="UniProtKB-SubCell"/>
</dbReference>
<dbReference type="GO" id="GO:0006048">
    <property type="term" value="P:UDP-N-acetylglucosamine biosynthetic process"/>
    <property type="evidence" value="ECO:0007669"/>
    <property type="project" value="InterPro"/>
</dbReference>
<dbReference type="Pfam" id="PF00132">
    <property type="entry name" value="Hexapep"/>
    <property type="match status" value="2"/>
</dbReference>
<dbReference type="SUPFAM" id="SSF51161">
    <property type="entry name" value="Trimeric LpxA-like enzymes"/>
    <property type="match status" value="1"/>
</dbReference>
<keyword evidence="9" id="KW-0677">Repeat</keyword>
<evidence type="ECO:0000256" key="6">
    <source>
        <dbReference type="ARBA" id="ARBA00022679"/>
    </source>
</evidence>
<dbReference type="GO" id="GO:0008360">
    <property type="term" value="P:regulation of cell shape"/>
    <property type="evidence" value="ECO:0007669"/>
    <property type="project" value="UniProtKB-KW"/>
</dbReference>
<evidence type="ECO:0000256" key="7">
    <source>
        <dbReference type="ARBA" id="ARBA00022695"/>
    </source>
</evidence>
<evidence type="ECO:0000256" key="13">
    <source>
        <dbReference type="ARBA" id="ARBA00023268"/>
    </source>
</evidence>
<evidence type="ECO:0000259" key="18">
    <source>
        <dbReference type="Pfam" id="PF12804"/>
    </source>
</evidence>
<keyword evidence="6" id="KW-0808">Transferase</keyword>
<evidence type="ECO:0000256" key="1">
    <source>
        <dbReference type="ARBA" id="ARBA00001946"/>
    </source>
</evidence>
<dbReference type="InterPro" id="IPR005882">
    <property type="entry name" value="Bifunctional_GlmU"/>
</dbReference>
<dbReference type="PANTHER" id="PTHR43584">
    <property type="entry name" value="NUCLEOTIDYL TRANSFERASE"/>
    <property type="match status" value="1"/>
</dbReference>
<accession>A0A381TAL6</accession>
<evidence type="ECO:0000256" key="8">
    <source>
        <dbReference type="ARBA" id="ARBA00022723"/>
    </source>
</evidence>
<comment type="catalytic activity">
    <reaction evidence="16">
        <text>alpha-D-glucosamine 1-phosphate + acetyl-CoA = N-acetyl-alpha-D-glucosamine 1-phosphate + CoA + H(+)</text>
        <dbReference type="Rhea" id="RHEA:13725"/>
        <dbReference type="ChEBI" id="CHEBI:15378"/>
        <dbReference type="ChEBI" id="CHEBI:57287"/>
        <dbReference type="ChEBI" id="CHEBI:57288"/>
        <dbReference type="ChEBI" id="CHEBI:57776"/>
        <dbReference type="ChEBI" id="CHEBI:58516"/>
        <dbReference type="EC" id="2.3.1.157"/>
    </reaction>
</comment>
<keyword evidence="8" id="KW-0479">Metal-binding</keyword>
<evidence type="ECO:0000313" key="19">
    <source>
        <dbReference type="EMBL" id="SVA12581.1"/>
    </source>
</evidence>
<dbReference type="GO" id="GO:0000902">
    <property type="term" value="P:cell morphogenesis"/>
    <property type="evidence" value="ECO:0007669"/>
    <property type="project" value="InterPro"/>
</dbReference>
<gene>
    <name evidence="19" type="ORF">METZ01_LOCUS65435</name>
</gene>
<comment type="cofactor">
    <cofactor evidence="1">
        <name>Mg(2+)</name>
        <dbReference type="ChEBI" id="CHEBI:18420"/>
    </cofactor>
</comment>
<dbReference type="InterPro" id="IPR011004">
    <property type="entry name" value="Trimer_LpxA-like_sf"/>
</dbReference>
<dbReference type="InterPro" id="IPR050065">
    <property type="entry name" value="GlmU-like"/>
</dbReference>
<dbReference type="Gene3D" id="3.90.550.10">
    <property type="entry name" value="Spore Coat Polysaccharide Biosynthesis Protein SpsA, Chain A"/>
    <property type="match status" value="1"/>
</dbReference>
<keyword evidence="12" id="KW-0573">Peptidoglycan synthesis</keyword>
<comment type="similarity">
    <text evidence="4">In the N-terminal section; belongs to the N-acetylglucosamine-1-phosphate uridyltransferase family.</text>
</comment>
<dbReference type="InterPro" id="IPR001451">
    <property type="entry name" value="Hexapep"/>
</dbReference>
<dbReference type="InterPro" id="IPR038009">
    <property type="entry name" value="GlmU_C_LbH"/>
</dbReference>
<evidence type="ECO:0000256" key="2">
    <source>
        <dbReference type="ARBA" id="ARBA00004496"/>
    </source>
</evidence>
<reference evidence="19" key="1">
    <citation type="submission" date="2018-05" db="EMBL/GenBank/DDBJ databases">
        <authorList>
            <person name="Lanie J.A."/>
            <person name="Ng W.-L."/>
            <person name="Kazmierczak K.M."/>
            <person name="Andrzejewski T.M."/>
            <person name="Davidsen T.M."/>
            <person name="Wayne K.J."/>
            <person name="Tettelin H."/>
            <person name="Glass J.I."/>
            <person name="Rusch D."/>
            <person name="Podicherti R."/>
            <person name="Tsui H.-C.T."/>
            <person name="Winkler M.E."/>
        </authorList>
    </citation>
    <scope>NUCLEOTIDE SEQUENCE</scope>
</reference>
<evidence type="ECO:0000256" key="10">
    <source>
        <dbReference type="ARBA" id="ARBA00022842"/>
    </source>
</evidence>
<sequence length="457" mass="49442">MKVSVVILAAGEGSRMKSSLPKSLQPIAGKAMLQHLIDATIPINPNQTIIIYSPEHQQQIENTVMFNNNKELLFIQQEHPNGTGHAVQCATPEIHTDNIVLVLLGDVPFVSPKTLQKLINSASNQHLTLLTASIDNPAGYGRIIRNKNNEITNIIEHEECSEEQAAIVEINSGIMAFPPNKAQPWLARLNAKNKKGEYYLTDTIRIASEEGVIIKAIQPDFIEEVLGVNTKKQQAEAEKIKRKQAADKLMNAGVTLADPERIDVRGELICGTDVFIDVNVVFQGRVEVLNGATIGPHSVITNTKIGNNTQILSHCNLEEATIGDNCVVGPFARLRPGSELMQSSKAGNFVEIKKSTIGQGSKVNHLSYVGDATVGSHANIGAGTITCNYDGANKHQTIIGDNAFIGSGVELVAPVEVKEGATIGAGSTISKEAPKNKLTLERAKQKTIEAWKRPKKK</sequence>
<dbReference type="NCBIfam" id="TIGR01173">
    <property type="entry name" value="glmU"/>
    <property type="match status" value="1"/>
</dbReference>
<dbReference type="InterPro" id="IPR029044">
    <property type="entry name" value="Nucleotide-diphossugar_trans"/>
</dbReference>
<comment type="catalytic activity">
    <reaction evidence="17">
        <text>N-acetyl-alpha-D-glucosamine 1-phosphate + UTP + H(+) = UDP-N-acetyl-alpha-D-glucosamine + diphosphate</text>
        <dbReference type="Rhea" id="RHEA:13509"/>
        <dbReference type="ChEBI" id="CHEBI:15378"/>
        <dbReference type="ChEBI" id="CHEBI:33019"/>
        <dbReference type="ChEBI" id="CHEBI:46398"/>
        <dbReference type="ChEBI" id="CHEBI:57705"/>
        <dbReference type="ChEBI" id="CHEBI:57776"/>
        <dbReference type="EC" id="2.7.7.23"/>
    </reaction>
</comment>
<dbReference type="Pfam" id="PF12804">
    <property type="entry name" value="NTP_transf_3"/>
    <property type="match status" value="1"/>
</dbReference>
<dbReference type="CDD" id="cd03353">
    <property type="entry name" value="LbH_GlmU_C"/>
    <property type="match status" value="1"/>
</dbReference>
<keyword evidence="11" id="KW-0133">Cell shape</keyword>
<keyword evidence="7" id="KW-0548">Nucleotidyltransferase</keyword>
<dbReference type="AlphaFoldDB" id="A0A381TAL6"/>
<evidence type="ECO:0000256" key="11">
    <source>
        <dbReference type="ARBA" id="ARBA00022960"/>
    </source>
</evidence>